<dbReference type="Gene3D" id="3.40.190.290">
    <property type="match status" value="1"/>
</dbReference>
<dbReference type="GO" id="GO:0003700">
    <property type="term" value="F:DNA-binding transcription factor activity"/>
    <property type="evidence" value="ECO:0007669"/>
    <property type="project" value="InterPro"/>
</dbReference>
<organism evidence="6 7">
    <name type="scientific">Alkaliphilus metalliredigens (strain QYMF)</name>
    <dbReference type="NCBI Taxonomy" id="293826"/>
    <lineage>
        <taxon>Bacteria</taxon>
        <taxon>Bacillati</taxon>
        <taxon>Bacillota</taxon>
        <taxon>Clostridia</taxon>
        <taxon>Peptostreptococcales</taxon>
        <taxon>Natronincolaceae</taxon>
        <taxon>Alkaliphilus</taxon>
    </lineage>
</organism>
<evidence type="ECO:0000256" key="2">
    <source>
        <dbReference type="ARBA" id="ARBA00023015"/>
    </source>
</evidence>
<evidence type="ECO:0000313" key="6">
    <source>
        <dbReference type="EMBL" id="ABR47196.1"/>
    </source>
</evidence>
<dbReference type="InterPro" id="IPR047788">
    <property type="entry name" value="LysR-like_Sec_metab"/>
</dbReference>
<evidence type="ECO:0000256" key="4">
    <source>
        <dbReference type="ARBA" id="ARBA00023163"/>
    </source>
</evidence>
<dbReference type="PRINTS" id="PR00039">
    <property type="entry name" value="HTHLYSR"/>
</dbReference>
<dbReference type="Pfam" id="PF03466">
    <property type="entry name" value="LysR_substrate"/>
    <property type="match status" value="1"/>
</dbReference>
<dbReference type="GO" id="GO:0000976">
    <property type="term" value="F:transcription cis-regulatory region binding"/>
    <property type="evidence" value="ECO:0007669"/>
    <property type="project" value="TreeGrafter"/>
</dbReference>
<keyword evidence="7" id="KW-1185">Reference proteome</keyword>
<evidence type="ECO:0000256" key="3">
    <source>
        <dbReference type="ARBA" id="ARBA00023125"/>
    </source>
</evidence>
<dbReference type="OrthoDB" id="9785745at2"/>
<dbReference type="InterPro" id="IPR005119">
    <property type="entry name" value="LysR_subst-bd"/>
</dbReference>
<dbReference type="InterPro" id="IPR036390">
    <property type="entry name" value="WH_DNA-bd_sf"/>
</dbReference>
<evidence type="ECO:0000259" key="5">
    <source>
        <dbReference type="PROSITE" id="PS50931"/>
    </source>
</evidence>
<dbReference type="InterPro" id="IPR036388">
    <property type="entry name" value="WH-like_DNA-bd_sf"/>
</dbReference>
<evidence type="ECO:0000256" key="1">
    <source>
        <dbReference type="ARBA" id="ARBA00009437"/>
    </source>
</evidence>
<dbReference type="eggNOG" id="COG0583">
    <property type="taxonomic scope" value="Bacteria"/>
</dbReference>
<dbReference type="Pfam" id="PF00126">
    <property type="entry name" value="HTH_1"/>
    <property type="match status" value="1"/>
</dbReference>
<dbReference type="KEGG" id="amt:Amet_0979"/>
<dbReference type="SUPFAM" id="SSF46785">
    <property type="entry name" value="Winged helix' DNA-binding domain"/>
    <property type="match status" value="1"/>
</dbReference>
<dbReference type="Gene3D" id="1.10.10.10">
    <property type="entry name" value="Winged helix-like DNA-binding domain superfamily/Winged helix DNA-binding domain"/>
    <property type="match status" value="1"/>
</dbReference>
<dbReference type="PROSITE" id="PS50931">
    <property type="entry name" value="HTH_LYSR"/>
    <property type="match status" value="1"/>
</dbReference>
<dbReference type="InterPro" id="IPR000847">
    <property type="entry name" value="LysR_HTH_N"/>
</dbReference>
<evidence type="ECO:0000313" key="7">
    <source>
        <dbReference type="Proteomes" id="UP000001572"/>
    </source>
</evidence>
<proteinExistence type="inferred from homology"/>
<feature type="domain" description="HTH lysR-type" evidence="5">
    <location>
        <begin position="1"/>
        <end position="58"/>
    </location>
</feature>
<dbReference type="SUPFAM" id="SSF53850">
    <property type="entry name" value="Periplasmic binding protein-like II"/>
    <property type="match status" value="1"/>
</dbReference>
<dbReference type="AlphaFoldDB" id="A6TLX8"/>
<dbReference type="FunFam" id="1.10.10.10:FF:000001">
    <property type="entry name" value="LysR family transcriptional regulator"/>
    <property type="match status" value="1"/>
</dbReference>
<dbReference type="NCBIfam" id="NF040786">
    <property type="entry name" value="LysR_Sec_metab"/>
    <property type="match status" value="1"/>
</dbReference>
<keyword evidence="3" id="KW-0238">DNA-binding</keyword>
<protein>
    <submittedName>
        <fullName evidence="6">Transcriptional regulator, LysR family</fullName>
    </submittedName>
</protein>
<reference evidence="7" key="1">
    <citation type="journal article" date="2016" name="Genome Announc.">
        <title>Complete genome sequence of Alkaliphilus metalliredigens strain QYMF, an alkaliphilic and metal-reducing bacterium isolated from borax-contaminated leachate ponds.</title>
        <authorList>
            <person name="Hwang C."/>
            <person name="Copeland A."/>
            <person name="Lucas S."/>
            <person name="Lapidus A."/>
            <person name="Barry K."/>
            <person name="Detter J.C."/>
            <person name="Glavina Del Rio T."/>
            <person name="Hammon N."/>
            <person name="Israni S."/>
            <person name="Dalin E."/>
            <person name="Tice H."/>
            <person name="Pitluck S."/>
            <person name="Chertkov O."/>
            <person name="Brettin T."/>
            <person name="Bruce D."/>
            <person name="Han C."/>
            <person name="Schmutz J."/>
            <person name="Larimer F."/>
            <person name="Land M.L."/>
            <person name="Hauser L."/>
            <person name="Kyrpides N."/>
            <person name="Mikhailova N."/>
            <person name="Ye Q."/>
            <person name="Zhou J."/>
            <person name="Richardson P."/>
            <person name="Fields M.W."/>
        </authorList>
    </citation>
    <scope>NUCLEOTIDE SEQUENCE [LARGE SCALE GENOMIC DNA]</scope>
    <source>
        <strain evidence="7">QYMF</strain>
    </source>
</reference>
<dbReference type="RefSeq" id="WP_012062238.1">
    <property type="nucleotide sequence ID" value="NC_009633.1"/>
</dbReference>
<accession>A6TLX8</accession>
<name>A6TLX8_ALKMQ</name>
<dbReference type="EMBL" id="CP000724">
    <property type="protein sequence ID" value="ABR47196.1"/>
    <property type="molecule type" value="Genomic_DNA"/>
</dbReference>
<gene>
    <name evidence="6" type="ordered locus">Amet_0979</name>
</gene>
<keyword evidence="2" id="KW-0805">Transcription regulation</keyword>
<comment type="similarity">
    <text evidence="1">Belongs to the LysR transcriptional regulatory family.</text>
</comment>
<dbReference type="STRING" id="293826.Amet_0979"/>
<dbReference type="PANTHER" id="PTHR30126">
    <property type="entry name" value="HTH-TYPE TRANSCRIPTIONAL REGULATOR"/>
    <property type="match status" value="1"/>
</dbReference>
<keyword evidence="4" id="KW-0804">Transcription</keyword>
<dbReference type="HOGENOM" id="CLU_039613_6_1_9"/>
<dbReference type="CDD" id="cd08420">
    <property type="entry name" value="PBP2_CysL_like"/>
    <property type="match status" value="1"/>
</dbReference>
<dbReference type="PANTHER" id="PTHR30126:SF64">
    <property type="entry name" value="HTH-TYPE TRANSCRIPTIONAL REGULATOR CITR"/>
    <property type="match status" value="1"/>
</dbReference>
<sequence>MDFKQLEAFVAVVKFKNFSKAGQHLYLSQPTISSHISNLEKQLNTILINRSNKKITATKAGDLLYDYAISMINLKHKAIFKLGEFEGQISGNIELASSTIPEQYIIPDLICEFNKMYPHVTFTMRHYDSKQVVDGIINGEIDFGIIGRNIPHKQLQYVELNHDELLFVTPYTEPYNHSHAELTLQDILKEKFIFREKGSGTRALFEESLNTTGFAVSDLKIVAFIENTEAIKQCIRRGLGVSFLSSKAVEDEIKYNLLSAHRIKDLNLQRNFYFVYHKHRSPSPLEAEFQSFVCQYFKNGETSNE</sequence>
<dbReference type="Proteomes" id="UP000001572">
    <property type="component" value="Chromosome"/>
</dbReference>